<evidence type="ECO:0000313" key="1">
    <source>
        <dbReference type="EMBL" id="PEC18881.1"/>
    </source>
</evidence>
<accession>A0A2A7HPJ1</accession>
<gene>
    <name evidence="1" type="ORF">COM96_28305</name>
</gene>
<organism evidence="1 2">
    <name type="scientific">Bacillus cereus</name>
    <dbReference type="NCBI Taxonomy" id="1396"/>
    <lineage>
        <taxon>Bacteria</taxon>
        <taxon>Bacillati</taxon>
        <taxon>Bacillota</taxon>
        <taxon>Bacilli</taxon>
        <taxon>Bacillales</taxon>
        <taxon>Bacillaceae</taxon>
        <taxon>Bacillus</taxon>
        <taxon>Bacillus cereus group</taxon>
    </lineage>
</organism>
<dbReference type="AlphaFoldDB" id="A0A2A7HPJ1"/>
<dbReference type="EMBL" id="NVLK01000114">
    <property type="protein sequence ID" value="PEC18881.1"/>
    <property type="molecule type" value="Genomic_DNA"/>
</dbReference>
<name>A0A2A7HPJ1_BACCE</name>
<dbReference type="Proteomes" id="UP000220006">
    <property type="component" value="Unassembled WGS sequence"/>
</dbReference>
<proteinExistence type="predicted"/>
<comment type="caution">
    <text evidence="1">The sequence shown here is derived from an EMBL/GenBank/DDBJ whole genome shotgun (WGS) entry which is preliminary data.</text>
</comment>
<protein>
    <submittedName>
        <fullName evidence="1">Uncharacterized protein</fullName>
    </submittedName>
</protein>
<evidence type="ECO:0000313" key="2">
    <source>
        <dbReference type="Proteomes" id="UP000220006"/>
    </source>
</evidence>
<reference evidence="1 2" key="1">
    <citation type="submission" date="2017-09" db="EMBL/GenBank/DDBJ databases">
        <title>Large-scale bioinformatics analysis of Bacillus genomes uncovers conserved roles of natural products in bacterial physiology.</title>
        <authorList>
            <consortium name="Agbiome Team Llc"/>
            <person name="Bleich R.M."/>
            <person name="Grubbs K.J."/>
            <person name="Santa Maria K.C."/>
            <person name="Allen S.E."/>
            <person name="Farag S."/>
            <person name="Shank E.A."/>
            <person name="Bowers A."/>
        </authorList>
    </citation>
    <scope>NUCLEOTIDE SEQUENCE [LARGE SCALE GENOMIC DNA]</scope>
    <source>
        <strain evidence="1 2">AFS096845</strain>
    </source>
</reference>
<sequence>MFKILWGNSTKKGGIKLLPIGKIVKQEEIEPMSMSIGIMVVSVDKRDFNKVGILSILKKGAIMHV</sequence>